<keyword evidence="6" id="KW-1185">Reference proteome</keyword>
<dbReference type="Gene3D" id="1.20.120.530">
    <property type="entry name" value="GntR ligand-binding domain-like"/>
    <property type="match status" value="1"/>
</dbReference>
<dbReference type="GO" id="GO:0003700">
    <property type="term" value="F:DNA-binding transcription factor activity"/>
    <property type="evidence" value="ECO:0007669"/>
    <property type="project" value="InterPro"/>
</dbReference>
<keyword evidence="3" id="KW-0804">Transcription</keyword>
<dbReference type="SMART" id="SM00895">
    <property type="entry name" value="FCD"/>
    <property type="match status" value="1"/>
</dbReference>
<feature type="domain" description="HTH gntR-type" evidence="4">
    <location>
        <begin position="14"/>
        <end position="81"/>
    </location>
</feature>
<organism evidence="5 6">
    <name type="scientific">Pseudooceanicola lipolyticus</name>
    <dbReference type="NCBI Taxonomy" id="2029104"/>
    <lineage>
        <taxon>Bacteria</taxon>
        <taxon>Pseudomonadati</taxon>
        <taxon>Pseudomonadota</taxon>
        <taxon>Alphaproteobacteria</taxon>
        <taxon>Rhodobacterales</taxon>
        <taxon>Paracoccaceae</taxon>
        <taxon>Pseudooceanicola</taxon>
    </lineage>
</organism>
<evidence type="ECO:0000313" key="5">
    <source>
        <dbReference type="EMBL" id="PJE37785.1"/>
    </source>
</evidence>
<evidence type="ECO:0000256" key="3">
    <source>
        <dbReference type="ARBA" id="ARBA00023163"/>
    </source>
</evidence>
<keyword evidence="1" id="KW-0805">Transcription regulation</keyword>
<dbReference type="PANTHER" id="PTHR43537:SF49">
    <property type="entry name" value="TRANSCRIPTIONAL REGULATORY PROTEIN"/>
    <property type="match status" value="1"/>
</dbReference>
<dbReference type="OrthoDB" id="8638122at2"/>
<dbReference type="PROSITE" id="PS50949">
    <property type="entry name" value="HTH_GNTR"/>
    <property type="match status" value="1"/>
</dbReference>
<dbReference type="Pfam" id="PF00392">
    <property type="entry name" value="GntR"/>
    <property type="match status" value="1"/>
</dbReference>
<dbReference type="Gene3D" id="1.10.10.10">
    <property type="entry name" value="Winged helix-like DNA-binding domain superfamily/Winged helix DNA-binding domain"/>
    <property type="match status" value="1"/>
</dbReference>
<dbReference type="InterPro" id="IPR008920">
    <property type="entry name" value="TF_FadR/GntR_C"/>
</dbReference>
<dbReference type="Pfam" id="PF07729">
    <property type="entry name" value="FCD"/>
    <property type="match status" value="1"/>
</dbReference>
<comment type="caution">
    <text evidence="5">The sequence shown here is derived from an EMBL/GenBank/DDBJ whole genome shotgun (WGS) entry which is preliminary data.</text>
</comment>
<evidence type="ECO:0000256" key="2">
    <source>
        <dbReference type="ARBA" id="ARBA00023125"/>
    </source>
</evidence>
<protein>
    <submittedName>
        <fullName evidence="5">GntR family transcriptional regulator</fullName>
    </submittedName>
</protein>
<dbReference type="SUPFAM" id="SSF46785">
    <property type="entry name" value="Winged helix' DNA-binding domain"/>
    <property type="match status" value="1"/>
</dbReference>
<dbReference type="InterPro" id="IPR000524">
    <property type="entry name" value="Tscrpt_reg_HTH_GntR"/>
</dbReference>
<gene>
    <name evidence="5" type="ORF">CVM52_05295</name>
</gene>
<dbReference type="InterPro" id="IPR036390">
    <property type="entry name" value="WH_DNA-bd_sf"/>
</dbReference>
<dbReference type="Proteomes" id="UP000231553">
    <property type="component" value="Unassembled WGS sequence"/>
</dbReference>
<dbReference type="AlphaFoldDB" id="A0A2M8J4T6"/>
<dbReference type="PANTHER" id="PTHR43537">
    <property type="entry name" value="TRANSCRIPTIONAL REGULATOR, GNTR FAMILY"/>
    <property type="match status" value="1"/>
</dbReference>
<dbReference type="SMART" id="SM00345">
    <property type="entry name" value="HTH_GNTR"/>
    <property type="match status" value="1"/>
</dbReference>
<keyword evidence="2" id="KW-0238">DNA-binding</keyword>
<sequence>MSQMQEPLEPRVRRTTTDDVYEKLHEEIVSLKVLPGTKLSESEVGRRFGVSRQPVRKAFTRLGNEELLLIRPQKATQVRGFSMERIAHARFVRLSVELEVVRCACETWSRENQAILEENLNRQKQAKEAGDMPRFHALDYEFHRLICELSGKPLAFEAVQGCKQKVDRLCMLGLARDQEAAAVLADHRDLADCIGSGDLDKARHTIRRHLTRLDATIELIHETHPDYFE</sequence>
<dbReference type="SUPFAM" id="SSF48008">
    <property type="entry name" value="GntR ligand-binding domain-like"/>
    <property type="match status" value="1"/>
</dbReference>
<evidence type="ECO:0000313" key="6">
    <source>
        <dbReference type="Proteomes" id="UP000231553"/>
    </source>
</evidence>
<evidence type="ECO:0000256" key="1">
    <source>
        <dbReference type="ARBA" id="ARBA00023015"/>
    </source>
</evidence>
<reference evidence="5 6" key="1">
    <citation type="journal article" date="2018" name="Int. J. Syst. Evol. Microbiol.">
        <title>Pseudooceanicola lipolyticus sp. nov., a marine alphaproteobacterium, reclassification of Oceanicola flagellatus as Pseudooceanicola flagellatus comb. nov. and emended description of the genus Pseudooceanicola.</title>
        <authorList>
            <person name="Huang M.-M."/>
            <person name="Guo L.-L."/>
            <person name="Wu Y.-H."/>
            <person name="Lai Q.-L."/>
            <person name="Shao Z.-Z."/>
            <person name="Wang C.-S."/>
            <person name="Wu M."/>
            <person name="Xu X.-W."/>
        </authorList>
    </citation>
    <scope>NUCLEOTIDE SEQUENCE [LARGE SCALE GENOMIC DNA]</scope>
    <source>
        <strain evidence="5 6">157</strain>
    </source>
</reference>
<dbReference type="InterPro" id="IPR011711">
    <property type="entry name" value="GntR_C"/>
</dbReference>
<accession>A0A2M8J4T6</accession>
<name>A0A2M8J4T6_9RHOB</name>
<dbReference type="InterPro" id="IPR036388">
    <property type="entry name" value="WH-like_DNA-bd_sf"/>
</dbReference>
<dbReference type="RefSeq" id="WP_100161506.1">
    <property type="nucleotide sequence ID" value="NZ_PGTB01000009.1"/>
</dbReference>
<dbReference type="GO" id="GO:0003677">
    <property type="term" value="F:DNA binding"/>
    <property type="evidence" value="ECO:0007669"/>
    <property type="project" value="UniProtKB-KW"/>
</dbReference>
<dbReference type="EMBL" id="PGTB01000009">
    <property type="protein sequence ID" value="PJE37785.1"/>
    <property type="molecule type" value="Genomic_DNA"/>
</dbReference>
<proteinExistence type="predicted"/>
<evidence type="ECO:0000259" key="4">
    <source>
        <dbReference type="PROSITE" id="PS50949"/>
    </source>
</evidence>